<dbReference type="SMART" id="SM00369">
    <property type="entry name" value="LRR_TYP"/>
    <property type="match status" value="6"/>
</dbReference>
<keyword evidence="5" id="KW-1070">Brassinosteroid signaling pathway</keyword>
<reference evidence="13" key="1">
    <citation type="submission" date="2020-05" db="EMBL/GenBank/DDBJ databases">
        <title>WGS assembly of Panicum virgatum.</title>
        <authorList>
            <person name="Lovell J.T."/>
            <person name="Jenkins J."/>
            <person name="Shu S."/>
            <person name="Juenger T.E."/>
            <person name="Schmutz J."/>
        </authorList>
    </citation>
    <scope>NUCLEOTIDE SEQUENCE</scope>
    <source>
        <strain evidence="13">AP13</strain>
    </source>
</reference>
<comment type="caution">
    <text evidence="13">The sequence shown here is derived from an EMBL/GenBank/DDBJ whole genome shotgun (WGS) entry which is preliminary data.</text>
</comment>
<evidence type="ECO:0000256" key="6">
    <source>
        <dbReference type="ARBA" id="ARBA00022692"/>
    </source>
</evidence>
<organism evidence="13 14">
    <name type="scientific">Panicum virgatum</name>
    <name type="common">Blackwell switchgrass</name>
    <dbReference type="NCBI Taxonomy" id="38727"/>
    <lineage>
        <taxon>Eukaryota</taxon>
        <taxon>Viridiplantae</taxon>
        <taxon>Streptophyta</taxon>
        <taxon>Embryophyta</taxon>
        <taxon>Tracheophyta</taxon>
        <taxon>Spermatophyta</taxon>
        <taxon>Magnoliopsida</taxon>
        <taxon>Liliopsida</taxon>
        <taxon>Poales</taxon>
        <taxon>Poaceae</taxon>
        <taxon>PACMAD clade</taxon>
        <taxon>Panicoideae</taxon>
        <taxon>Panicodae</taxon>
        <taxon>Paniceae</taxon>
        <taxon>Panicinae</taxon>
        <taxon>Panicum</taxon>
        <taxon>Panicum sect. Hiantes</taxon>
    </lineage>
</organism>
<dbReference type="SUPFAM" id="SSF52058">
    <property type="entry name" value="L domain-like"/>
    <property type="match status" value="1"/>
</dbReference>
<dbReference type="FunFam" id="3.80.10.10:FF:000111">
    <property type="entry name" value="LRR receptor-like serine/threonine-protein kinase ERECTA"/>
    <property type="match status" value="1"/>
</dbReference>
<evidence type="ECO:0000256" key="2">
    <source>
        <dbReference type="ARBA" id="ARBA00009592"/>
    </source>
</evidence>
<keyword evidence="4" id="KW-0433">Leucine-rich repeat</keyword>
<evidence type="ECO:0000256" key="12">
    <source>
        <dbReference type="SAM" id="Phobius"/>
    </source>
</evidence>
<evidence type="ECO:0000313" key="13">
    <source>
        <dbReference type="EMBL" id="KAG2648666.1"/>
    </source>
</evidence>
<evidence type="ECO:0000256" key="3">
    <source>
        <dbReference type="ARBA" id="ARBA00022475"/>
    </source>
</evidence>
<dbReference type="Proteomes" id="UP000823388">
    <property type="component" value="Chromosome 1N"/>
</dbReference>
<evidence type="ECO:0000256" key="4">
    <source>
        <dbReference type="ARBA" id="ARBA00022614"/>
    </source>
</evidence>
<dbReference type="InterPro" id="IPR001611">
    <property type="entry name" value="Leu-rich_rpt"/>
</dbReference>
<evidence type="ECO:0000256" key="11">
    <source>
        <dbReference type="ARBA" id="ARBA00023180"/>
    </source>
</evidence>
<dbReference type="GO" id="GO:0005886">
    <property type="term" value="C:plasma membrane"/>
    <property type="evidence" value="ECO:0007669"/>
    <property type="project" value="UniProtKB-SubCell"/>
</dbReference>
<name>A0A8T0WSE0_PANVG</name>
<evidence type="ECO:0000313" key="14">
    <source>
        <dbReference type="Proteomes" id="UP000823388"/>
    </source>
</evidence>
<dbReference type="Pfam" id="PF12799">
    <property type="entry name" value="LRR_4"/>
    <property type="match status" value="1"/>
</dbReference>
<keyword evidence="8" id="KW-0677">Repeat</keyword>
<keyword evidence="11" id="KW-0325">Glycoprotein</keyword>
<dbReference type="InterPro" id="IPR003591">
    <property type="entry name" value="Leu-rich_rpt_typical-subtyp"/>
</dbReference>
<dbReference type="EMBL" id="CM029038">
    <property type="protein sequence ID" value="KAG2648666.1"/>
    <property type="molecule type" value="Genomic_DNA"/>
</dbReference>
<comment type="subcellular location">
    <subcellularLocation>
        <location evidence="1">Cell membrane</location>
        <topology evidence="1">Single-pass type I membrane protein</topology>
    </subcellularLocation>
</comment>
<keyword evidence="3" id="KW-1003">Cell membrane</keyword>
<dbReference type="FunFam" id="3.80.10.10:FF:000383">
    <property type="entry name" value="Leucine-rich repeat receptor protein kinase EMS1"/>
    <property type="match status" value="1"/>
</dbReference>
<evidence type="ECO:0000256" key="1">
    <source>
        <dbReference type="ARBA" id="ARBA00004251"/>
    </source>
</evidence>
<dbReference type="Pfam" id="PF00560">
    <property type="entry name" value="LRR_1"/>
    <property type="match status" value="6"/>
</dbReference>
<feature type="transmembrane region" description="Helical" evidence="12">
    <location>
        <begin position="337"/>
        <end position="356"/>
    </location>
</feature>
<evidence type="ECO:0000256" key="7">
    <source>
        <dbReference type="ARBA" id="ARBA00022729"/>
    </source>
</evidence>
<dbReference type="GO" id="GO:0009742">
    <property type="term" value="P:brassinosteroid mediated signaling pathway"/>
    <property type="evidence" value="ECO:0007669"/>
    <property type="project" value="UniProtKB-KW"/>
</dbReference>
<dbReference type="PANTHER" id="PTHR48063">
    <property type="entry name" value="LRR RECEPTOR-LIKE KINASE"/>
    <property type="match status" value="1"/>
</dbReference>
<dbReference type="InterPro" id="IPR025875">
    <property type="entry name" value="Leu-rich_rpt_4"/>
</dbReference>
<evidence type="ECO:0000256" key="10">
    <source>
        <dbReference type="ARBA" id="ARBA00023136"/>
    </source>
</evidence>
<keyword evidence="6 12" id="KW-0812">Transmembrane</keyword>
<accession>A0A8T0WSE0</accession>
<protein>
    <submittedName>
        <fullName evidence="13">Uncharacterized protein</fullName>
    </submittedName>
</protein>
<evidence type="ECO:0000256" key="8">
    <source>
        <dbReference type="ARBA" id="ARBA00022737"/>
    </source>
</evidence>
<evidence type="ECO:0000256" key="5">
    <source>
        <dbReference type="ARBA" id="ARBA00022626"/>
    </source>
</evidence>
<keyword evidence="7" id="KW-0732">Signal</keyword>
<dbReference type="InterPro" id="IPR046956">
    <property type="entry name" value="RLP23-like"/>
</dbReference>
<dbReference type="PANTHER" id="PTHR48063:SF112">
    <property type="entry name" value="RECEPTOR LIKE PROTEIN 30-LIKE"/>
    <property type="match status" value="1"/>
</dbReference>
<gene>
    <name evidence="13" type="ORF">PVAP13_1NG022756</name>
</gene>
<keyword evidence="14" id="KW-1185">Reference proteome</keyword>
<keyword evidence="10 12" id="KW-0472">Membrane</keyword>
<proteinExistence type="inferred from homology"/>
<dbReference type="Gene3D" id="3.80.10.10">
    <property type="entry name" value="Ribonuclease Inhibitor"/>
    <property type="match status" value="1"/>
</dbReference>
<dbReference type="AlphaFoldDB" id="A0A8T0WSE0"/>
<dbReference type="InterPro" id="IPR032675">
    <property type="entry name" value="LRR_dom_sf"/>
</dbReference>
<evidence type="ECO:0000256" key="9">
    <source>
        <dbReference type="ARBA" id="ARBA00022989"/>
    </source>
</evidence>
<sequence length="399" mass="44838">MELPILCQVNELKVLDLSHNQLFGELPSCIWSLRYLQFLDLSSNTLVGEVTTMMTNSMSSVSSLHLSNNNFTGSFSAMLKNFKNLTILDLANNKISGTIPPWIRETNPLLRILILRSNMLHGTIPWQLSQLSYLHLLDLAENNFTGSIPNSFANMSSMCQPIKETYIDNGLGEIIHSYHDEVDIVWKRRDYNFQSAVDSMIAIDLSRNSLSGQIPSQLTNLRGLRSLNMSGNYLSGGIPEHIGNLTLLECLDLSWNRLEGSIPLSMSDLLSLTSLNLSNNNFSGEIPTGYQLRTLDDASIYSNNPGLCGFPLNTTCNNSIPRSNIHGQEYETLSLCYWVIAGFVFGFWLWFGALFLCKSWRFAFFNCVDVTQYGSVKKIKQREEDSSSHLAHLGVSELY</sequence>
<dbReference type="PROSITE" id="PS51450">
    <property type="entry name" value="LRR"/>
    <property type="match status" value="1"/>
</dbReference>
<keyword evidence="9 12" id="KW-1133">Transmembrane helix</keyword>
<comment type="similarity">
    <text evidence="2">Belongs to the RLP family.</text>
</comment>
<dbReference type="PRINTS" id="PR00019">
    <property type="entry name" value="LEURICHRPT"/>
</dbReference>